<dbReference type="Pfam" id="PF24860">
    <property type="entry name" value="FdhE_C"/>
    <property type="match status" value="1"/>
</dbReference>
<evidence type="ECO:0000259" key="2">
    <source>
        <dbReference type="Pfam" id="PF04216"/>
    </source>
</evidence>
<dbReference type="GO" id="GO:0051604">
    <property type="term" value="P:protein maturation"/>
    <property type="evidence" value="ECO:0007669"/>
    <property type="project" value="TreeGrafter"/>
</dbReference>
<feature type="domain" description="FdhE C-terminal" evidence="4">
    <location>
        <begin position="229"/>
        <end position="305"/>
    </location>
</feature>
<dbReference type="AlphaFoldDB" id="A0A0A0HHA4"/>
<dbReference type="PIRSF" id="PIRSF018296">
    <property type="entry name" value="Format_dh_formtn"/>
    <property type="match status" value="1"/>
</dbReference>
<feature type="domain" description="FdhE central" evidence="3">
    <location>
        <begin position="191"/>
        <end position="228"/>
    </location>
</feature>
<dbReference type="Pfam" id="PF04216">
    <property type="entry name" value="FdhE_N"/>
    <property type="match status" value="1"/>
</dbReference>
<gene>
    <name evidence="5" type="ORF">rosmuc_02789</name>
</gene>
<dbReference type="GO" id="GO:0008199">
    <property type="term" value="F:ferric iron binding"/>
    <property type="evidence" value="ECO:0007669"/>
    <property type="project" value="TreeGrafter"/>
</dbReference>
<name>A0A0A0HHA4_9RHOB</name>
<dbReference type="PANTHER" id="PTHR37689">
    <property type="entry name" value="PROTEIN FDHE"/>
    <property type="match status" value="1"/>
</dbReference>
<evidence type="ECO:0000259" key="4">
    <source>
        <dbReference type="Pfam" id="PF24860"/>
    </source>
</evidence>
<dbReference type="InterPro" id="IPR056796">
    <property type="entry name" value="FdhE_C"/>
</dbReference>
<dbReference type="InterPro" id="IPR056774">
    <property type="entry name" value="FdhE_N"/>
</dbReference>
<comment type="caution">
    <text evidence="5">The sequence shown here is derived from an EMBL/GenBank/DDBJ whole genome shotgun (WGS) entry which is preliminary data.</text>
</comment>
<evidence type="ECO:0000256" key="1">
    <source>
        <dbReference type="ARBA" id="ARBA00022490"/>
    </source>
</evidence>
<dbReference type="RefSeq" id="WP_037269703.1">
    <property type="nucleotide sequence ID" value="NZ_KN293975.1"/>
</dbReference>
<protein>
    <submittedName>
        <fullName evidence="5">Formate dehydrogenase accessory protein FdhE</fullName>
    </submittedName>
</protein>
<feature type="domain" description="FdhE N-terminal" evidence="2">
    <location>
        <begin position="22"/>
        <end position="186"/>
    </location>
</feature>
<dbReference type="HOGENOM" id="CLU_055275_0_0_5"/>
<accession>A0A0A0HHA4</accession>
<dbReference type="InterPro" id="IPR024064">
    <property type="entry name" value="FdhE-like_sf"/>
</dbReference>
<proteinExistence type="predicted"/>
<dbReference type="NCBIfam" id="TIGR01562">
    <property type="entry name" value="FdhE"/>
    <property type="match status" value="1"/>
</dbReference>
<dbReference type="eggNOG" id="COG3058">
    <property type="taxonomic scope" value="Bacteria"/>
</dbReference>
<dbReference type="Gene3D" id="3.90.1670.10">
    <property type="entry name" value="FdhE-like domain"/>
    <property type="match status" value="1"/>
</dbReference>
<sequence length="308" mass="32628">MPRAGSFSAAPEPMSIGEVAAPPFAILPDPSRVFATRARRFATLAENGNNLAPYLLFLSALCDAQASILSDLPSIVLPPPEEREQSSRHGLPQLGRAAMAEDPVALTTFDALLKAIDSSDMPAATQEAIMRLRKADKAARGALLDNALAEEVDPEKIADTVLAAAALQVHMTRMAAGLDVNTLAKVSNSACPACGGAPVSSAVVGREGMVNTRFCTCALCATEWHVVRVICLNCENERGLVFNSIEGGNPNVKAETCPKCLSYTKILYQNKDNSLDPIADDVGSLALDLLLTSEGKSRFSLNPFLIGY</sequence>
<keyword evidence="1" id="KW-0963">Cytoplasm</keyword>
<dbReference type="SUPFAM" id="SSF144020">
    <property type="entry name" value="FdhE-like"/>
    <property type="match status" value="1"/>
</dbReference>
<dbReference type="Pfam" id="PF24859">
    <property type="entry name" value="FdhE_central"/>
    <property type="match status" value="1"/>
</dbReference>
<evidence type="ECO:0000313" key="6">
    <source>
        <dbReference type="Proteomes" id="UP000030021"/>
    </source>
</evidence>
<dbReference type="InterPro" id="IPR056797">
    <property type="entry name" value="FdhE_central"/>
</dbReference>
<organism evidence="5 6">
    <name type="scientific">Roseovarius mucosus DSM 17069</name>
    <dbReference type="NCBI Taxonomy" id="1288298"/>
    <lineage>
        <taxon>Bacteria</taxon>
        <taxon>Pseudomonadati</taxon>
        <taxon>Pseudomonadota</taxon>
        <taxon>Alphaproteobacteria</taxon>
        <taxon>Rhodobacterales</taxon>
        <taxon>Roseobacteraceae</taxon>
        <taxon>Roseovarius</taxon>
    </lineage>
</organism>
<dbReference type="EMBL" id="AONH01000016">
    <property type="protein sequence ID" value="KGM86505.1"/>
    <property type="molecule type" value="Genomic_DNA"/>
</dbReference>
<dbReference type="GO" id="GO:0005829">
    <property type="term" value="C:cytosol"/>
    <property type="evidence" value="ECO:0007669"/>
    <property type="project" value="TreeGrafter"/>
</dbReference>
<evidence type="ECO:0000259" key="3">
    <source>
        <dbReference type="Pfam" id="PF24859"/>
    </source>
</evidence>
<dbReference type="PANTHER" id="PTHR37689:SF1">
    <property type="entry name" value="PROTEIN FDHE"/>
    <property type="match status" value="1"/>
</dbReference>
<dbReference type="PATRIC" id="fig|1288298.3.peg.2805"/>
<reference evidence="5 6" key="1">
    <citation type="submission" date="2013-01" db="EMBL/GenBank/DDBJ databases">
        <authorList>
            <person name="Fiebig A."/>
            <person name="Goeker M."/>
            <person name="Klenk H.-P.P."/>
        </authorList>
    </citation>
    <scope>NUCLEOTIDE SEQUENCE [LARGE SCALE GENOMIC DNA]</scope>
    <source>
        <strain evidence="5 6">DSM 17069</strain>
    </source>
</reference>
<dbReference type="Proteomes" id="UP000030021">
    <property type="component" value="Unassembled WGS sequence"/>
</dbReference>
<dbReference type="OrthoDB" id="9794151at2"/>
<dbReference type="InterPro" id="IPR006452">
    <property type="entry name" value="Formate_DH_accessory"/>
</dbReference>
<evidence type="ECO:0000313" key="5">
    <source>
        <dbReference type="EMBL" id="KGM86505.1"/>
    </source>
</evidence>
<dbReference type="CDD" id="cd16341">
    <property type="entry name" value="FdhE"/>
    <property type="match status" value="1"/>
</dbReference>